<dbReference type="PRINTS" id="PR01573">
    <property type="entry name" value="SUPERTUBBY"/>
</dbReference>
<dbReference type="InterPro" id="IPR000007">
    <property type="entry name" value="Tubby_C"/>
</dbReference>
<dbReference type="PANTHER" id="PTHR16517:SF7">
    <property type="entry name" value="PROTEIN KING TUBBY"/>
    <property type="match status" value="1"/>
</dbReference>
<dbReference type="Proteomes" id="UP000515125">
    <property type="component" value="Unplaced"/>
</dbReference>
<evidence type="ECO:0000313" key="5">
    <source>
        <dbReference type="RefSeq" id="XP_026194565.1"/>
    </source>
</evidence>
<dbReference type="Gene3D" id="3.20.90.10">
    <property type="entry name" value="Tubby Protein, Chain A"/>
    <property type="match status" value="1"/>
</dbReference>
<dbReference type="OrthoDB" id="8775810at2759"/>
<dbReference type="PANTHER" id="PTHR16517">
    <property type="entry name" value="TUBBY-RELATED"/>
    <property type="match status" value="1"/>
</dbReference>
<evidence type="ECO:0000256" key="1">
    <source>
        <dbReference type="ARBA" id="ARBA00007129"/>
    </source>
</evidence>
<feature type="region of interest" description="Disordered" evidence="2">
    <location>
        <begin position="138"/>
        <end position="173"/>
    </location>
</feature>
<evidence type="ECO:0000313" key="4">
    <source>
        <dbReference type="Proteomes" id="UP000515125"/>
    </source>
</evidence>
<comment type="similarity">
    <text evidence="1">Belongs to the TUB family.</text>
</comment>
<name>A0A6P6S5F4_9EIME</name>
<dbReference type="RefSeq" id="XP_026194565.1">
    <property type="nucleotide sequence ID" value="XM_026338780.1"/>
</dbReference>
<feature type="domain" description="Tubby C-terminal" evidence="3">
    <location>
        <begin position="175"/>
        <end position="322"/>
    </location>
</feature>
<evidence type="ECO:0000256" key="2">
    <source>
        <dbReference type="SAM" id="MobiDB-lite"/>
    </source>
</evidence>
<evidence type="ECO:0000259" key="3">
    <source>
        <dbReference type="Pfam" id="PF01167"/>
    </source>
</evidence>
<protein>
    <submittedName>
        <fullName evidence="5">Tubby-like F-box protein 6</fullName>
    </submittedName>
</protein>
<gene>
    <name evidence="5" type="primary">LOC113147631</name>
</gene>
<organism evidence="4 5">
    <name type="scientific">Cyclospora cayetanensis</name>
    <dbReference type="NCBI Taxonomy" id="88456"/>
    <lineage>
        <taxon>Eukaryota</taxon>
        <taxon>Sar</taxon>
        <taxon>Alveolata</taxon>
        <taxon>Apicomplexa</taxon>
        <taxon>Conoidasida</taxon>
        <taxon>Coccidia</taxon>
        <taxon>Eucoccidiorida</taxon>
        <taxon>Eimeriorina</taxon>
        <taxon>Eimeriidae</taxon>
        <taxon>Cyclospora</taxon>
    </lineage>
</organism>
<proteinExistence type="inferred from homology"/>
<dbReference type="AlphaFoldDB" id="A0A6P6S5F4"/>
<feature type="non-terminal residue" evidence="5">
    <location>
        <position position="1"/>
    </location>
</feature>
<accession>A0A6P6S5F4</accession>
<dbReference type="Pfam" id="PF01167">
    <property type="entry name" value="Tub"/>
    <property type="match status" value="1"/>
</dbReference>
<keyword evidence="4" id="KW-1185">Reference proteome</keyword>
<sequence length="330" mass="36156">HCSLRRLRSPSSSSFPHVYLLVGPQTLKELNPQAKAKQQQERQQRQQQQQHQHLLLVALKNSEHSTVHFFLPTDAVAAAAEALFAADDSSSSRRDAAQVGAAAQQLLQLVQQTFAPNDFSYVGSLICNFWGTLARESQGNLGPGGHPQAPERSSSSSNSSWGSKGSSNGSLLQRLPHSEQRVLAKLSFSRNLSGDVPRKMKAELNRDGGVYALEPLPPRWDPKLGSYSLPFYGRARLPSAKNFQMVLSTGTANPQGAFASNSLGGDLLQNTNRNSDTKNQDALDDHQKEIFFMLGKVEKDDFCLDFRWPVQALEAFAMAAAALAKKRVVS</sequence>
<dbReference type="SUPFAM" id="SSF54518">
    <property type="entry name" value="Tubby C-terminal domain-like"/>
    <property type="match status" value="1"/>
</dbReference>
<reference evidence="5" key="1">
    <citation type="submission" date="2025-08" db="UniProtKB">
        <authorList>
            <consortium name="RefSeq"/>
        </authorList>
    </citation>
    <scope>IDENTIFICATION</scope>
</reference>
<feature type="compositionally biased region" description="Low complexity" evidence="2">
    <location>
        <begin position="153"/>
        <end position="170"/>
    </location>
</feature>
<dbReference type="InterPro" id="IPR025659">
    <property type="entry name" value="Tubby-like_C"/>
</dbReference>
<dbReference type="GeneID" id="113147631"/>